<keyword evidence="6" id="KW-0460">Magnesium</keyword>
<dbReference type="Gene3D" id="3.90.550.10">
    <property type="entry name" value="Spore Coat Polysaccharide Biosynthesis Protein SpsA, Chain A"/>
    <property type="match status" value="1"/>
</dbReference>
<proteinExistence type="inferred from homology"/>
<dbReference type="Pfam" id="PF00535">
    <property type="entry name" value="Glycos_transf_2"/>
    <property type="match status" value="1"/>
</dbReference>
<evidence type="ECO:0000256" key="3">
    <source>
        <dbReference type="ARBA" id="ARBA00006739"/>
    </source>
</evidence>
<dbReference type="EMBL" id="VSFG01000001">
    <property type="protein sequence ID" value="TYB48538.1"/>
    <property type="molecule type" value="Genomic_DNA"/>
</dbReference>
<dbReference type="STRING" id="1220554.GCA_001552135_02293"/>
<evidence type="ECO:0000313" key="12">
    <source>
        <dbReference type="EMBL" id="TYB48538.1"/>
    </source>
</evidence>
<keyword evidence="5 12" id="KW-0808">Transferase</keyword>
<comment type="catalytic activity">
    <reaction evidence="9">
        <text>(2R)-3-phosphoglycerate + UDP-alpha-D-glucose = (2R)-2-O-(alpha-D-glucopyranosyl)-3-phospho-glycerate + UDP + H(+)</text>
        <dbReference type="Rhea" id="RHEA:31319"/>
        <dbReference type="ChEBI" id="CHEBI:15378"/>
        <dbReference type="ChEBI" id="CHEBI:58223"/>
        <dbReference type="ChEBI" id="CHEBI:58272"/>
        <dbReference type="ChEBI" id="CHEBI:58885"/>
        <dbReference type="ChEBI" id="CHEBI:62600"/>
        <dbReference type="EC" id="2.4.1.266"/>
    </reaction>
    <physiologicalReaction direction="left-to-right" evidence="9">
        <dbReference type="Rhea" id="RHEA:31320"/>
    </physiologicalReaction>
</comment>
<evidence type="ECO:0000256" key="9">
    <source>
        <dbReference type="ARBA" id="ARBA00048689"/>
    </source>
</evidence>
<evidence type="ECO:0000256" key="7">
    <source>
        <dbReference type="ARBA" id="ARBA00039022"/>
    </source>
</evidence>
<comment type="catalytic activity">
    <reaction evidence="10">
        <text>an NDP-alpha-D-glucose + (2R)-3-phosphoglycerate = (2R)-2-O-(alpha-D-glucopyranosyl)-3-phospho-glycerate + a ribonucleoside 5'-diphosphate + H(+)</text>
        <dbReference type="Rhea" id="RHEA:47244"/>
        <dbReference type="ChEBI" id="CHEBI:15378"/>
        <dbReference type="ChEBI" id="CHEBI:57930"/>
        <dbReference type="ChEBI" id="CHEBI:58272"/>
        <dbReference type="ChEBI" id="CHEBI:62600"/>
        <dbReference type="ChEBI" id="CHEBI:76533"/>
        <dbReference type="EC" id="2.4.1.266"/>
    </reaction>
    <physiologicalReaction direction="left-to-right" evidence="10">
        <dbReference type="Rhea" id="RHEA:47245"/>
    </physiologicalReaction>
</comment>
<dbReference type="AlphaFoldDB" id="A0A5D0NWJ1"/>
<dbReference type="EC" id="2.4.1.266" evidence="7"/>
<evidence type="ECO:0000256" key="5">
    <source>
        <dbReference type="ARBA" id="ARBA00022679"/>
    </source>
</evidence>
<comment type="caution">
    <text evidence="12">The sequence shown here is derived from an EMBL/GenBank/DDBJ whole genome shotgun (WGS) entry which is preliminary data.</text>
</comment>
<dbReference type="RefSeq" id="WP_148344092.1">
    <property type="nucleotide sequence ID" value="NZ_VSFG01000001.1"/>
</dbReference>
<dbReference type="Proteomes" id="UP000323380">
    <property type="component" value="Unassembled WGS sequence"/>
</dbReference>
<gene>
    <name evidence="12" type="ORF">FXF69_04950</name>
</gene>
<comment type="cofactor">
    <cofactor evidence="1">
        <name>Mn(2+)</name>
        <dbReference type="ChEBI" id="CHEBI:29035"/>
    </cofactor>
</comment>
<evidence type="ECO:0000256" key="2">
    <source>
        <dbReference type="ARBA" id="ARBA00001946"/>
    </source>
</evidence>
<evidence type="ECO:0000256" key="6">
    <source>
        <dbReference type="ARBA" id="ARBA00022842"/>
    </source>
</evidence>
<dbReference type="GO" id="GO:0016757">
    <property type="term" value="F:glycosyltransferase activity"/>
    <property type="evidence" value="ECO:0007669"/>
    <property type="project" value="UniProtKB-KW"/>
</dbReference>
<name>A0A5D0NWJ1_9ACTN</name>
<evidence type="ECO:0000313" key="13">
    <source>
        <dbReference type="Proteomes" id="UP000323380"/>
    </source>
</evidence>
<dbReference type="InterPro" id="IPR001173">
    <property type="entry name" value="Glyco_trans_2-like"/>
</dbReference>
<comment type="similarity">
    <text evidence="3">Belongs to the glycosyltransferase 2 family.</text>
</comment>
<feature type="domain" description="Glycosyltransferase 2-like" evidence="11">
    <location>
        <begin position="16"/>
        <end position="144"/>
    </location>
</feature>
<dbReference type="InterPro" id="IPR050256">
    <property type="entry name" value="Glycosyltransferase_2"/>
</dbReference>
<comment type="cofactor">
    <cofactor evidence="2">
        <name>Mg(2+)</name>
        <dbReference type="ChEBI" id="CHEBI:18420"/>
    </cofactor>
</comment>
<dbReference type="PANTHER" id="PTHR48090:SF10">
    <property type="entry name" value="GLUCOSYL-3-PHOSPHOGLYCERATE SYNTHASE"/>
    <property type="match status" value="1"/>
</dbReference>
<dbReference type="InterPro" id="IPR029044">
    <property type="entry name" value="Nucleotide-diphossugar_trans"/>
</dbReference>
<sequence>METDPREPAADRRFVVCIPTYLEAASIERATRLVDRAIAGSRYRDACLLVNVDNNSPDGTAALFAATPTRTPRRVITCDAAEAGKGRNLFALFQFCVREGATAAMTVDADLEEVGEEWVDRFLGEAGGADMVLPVYPRRWYEGSLTNQVVVPLIYAATGNAIRQPIAGEFAFSARFMKHMTGVPWPADAWAYGVDVFLTMTALATAEVSQIGLRTGKVQPWRSRSVPGVEREFPPKFRQVVNTLLACLGDAPRVGRGHVPIPPATAEAVFETQDCDLDFMRKVSRSAAARMRGKPEWTELGIGFLGELDDPSWARVLNQVLEWARAGRLTEDRLSAFCAALFVRIAHVQPRLKGLSQAEIDEHVWSLGRAVADHARTVSHGHHTA</sequence>
<evidence type="ECO:0000256" key="8">
    <source>
        <dbReference type="ARBA" id="ARBA00040894"/>
    </source>
</evidence>
<reference evidence="12 13" key="1">
    <citation type="submission" date="2019-08" db="EMBL/GenBank/DDBJ databases">
        <title>Actinomadura sp. nov. CYP1-5 isolated from mountain soil.</title>
        <authorList>
            <person name="Songsumanus A."/>
            <person name="Kuncharoen N."/>
            <person name="Kudo T."/>
            <person name="Yuki M."/>
            <person name="Igarashi Y."/>
            <person name="Tanasupawat S."/>
        </authorList>
    </citation>
    <scope>NUCLEOTIDE SEQUENCE [LARGE SCALE GENOMIC DNA]</scope>
    <source>
        <strain evidence="12 13">JCM 14158</strain>
    </source>
</reference>
<evidence type="ECO:0000259" key="11">
    <source>
        <dbReference type="Pfam" id="PF00535"/>
    </source>
</evidence>
<evidence type="ECO:0000256" key="4">
    <source>
        <dbReference type="ARBA" id="ARBA00022676"/>
    </source>
</evidence>
<dbReference type="SUPFAM" id="SSF53448">
    <property type="entry name" value="Nucleotide-diphospho-sugar transferases"/>
    <property type="match status" value="1"/>
</dbReference>
<evidence type="ECO:0000256" key="1">
    <source>
        <dbReference type="ARBA" id="ARBA00001936"/>
    </source>
</evidence>
<accession>A0A5D0NWJ1</accession>
<keyword evidence="4" id="KW-0328">Glycosyltransferase</keyword>
<dbReference type="PANTHER" id="PTHR48090">
    <property type="entry name" value="UNDECAPRENYL-PHOSPHATE 4-DEOXY-4-FORMAMIDO-L-ARABINOSE TRANSFERASE-RELATED"/>
    <property type="match status" value="1"/>
</dbReference>
<keyword evidence="13" id="KW-1185">Reference proteome</keyword>
<organism evidence="12 13">
    <name type="scientific">Actinomadura chibensis</name>
    <dbReference type="NCBI Taxonomy" id="392828"/>
    <lineage>
        <taxon>Bacteria</taxon>
        <taxon>Bacillati</taxon>
        <taxon>Actinomycetota</taxon>
        <taxon>Actinomycetes</taxon>
        <taxon>Streptosporangiales</taxon>
        <taxon>Thermomonosporaceae</taxon>
        <taxon>Actinomadura</taxon>
    </lineage>
</organism>
<protein>
    <recommendedName>
        <fullName evidence="8">Glucosyl-3-phosphoglycerate synthase</fullName>
        <ecNumber evidence="7">2.4.1.266</ecNumber>
    </recommendedName>
</protein>
<evidence type="ECO:0000256" key="10">
    <source>
        <dbReference type="ARBA" id="ARBA00048997"/>
    </source>
</evidence>